<dbReference type="InterPro" id="IPR014710">
    <property type="entry name" value="RmlC-like_jellyroll"/>
</dbReference>
<dbReference type="Gene3D" id="2.60.120.10">
    <property type="entry name" value="Jelly Rolls"/>
    <property type="match status" value="1"/>
</dbReference>
<dbReference type="KEGG" id="mbas:ALGA_2270"/>
<dbReference type="EMBL" id="AP018042">
    <property type="protein sequence ID" value="BAX80602.1"/>
    <property type="molecule type" value="Genomic_DNA"/>
</dbReference>
<dbReference type="SUPFAM" id="SSF51182">
    <property type="entry name" value="RmlC-like cupins"/>
    <property type="match status" value="1"/>
</dbReference>
<dbReference type="InterPro" id="IPR011051">
    <property type="entry name" value="RmlC_Cupin_sf"/>
</dbReference>
<name>A0A1Y1CKT1_9BACT</name>
<evidence type="ECO:0008006" key="3">
    <source>
        <dbReference type="Google" id="ProtNLM"/>
    </source>
</evidence>
<reference evidence="1 2" key="1">
    <citation type="journal article" date="2018" name="Mar. Genomics">
        <title>Complete genome sequence of Marinifilaceae bacterium strain SPP2, isolated from the Antarctic marine sediment.</title>
        <authorList>
            <person name="Watanabe M."/>
            <person name="Kojima H."/>
            <person name="Fukui M."/>
        </authorList>
    </citation>
    <scope>NUCLEOTIDE SEQUENCE [LARGE SCALE GENOMIC DNA]</scope>
    <source>
        <strain evidence="1 2">SPP2</strain>
    </source>
</reference>
<dbReference type="AlphaFoldDB" id="A0A1Y1CKT1"/>
<proteinExistence type="predicted"/>
<keyword evidence="2" id="KW-1185">Reference proteome</keyword>
<organism evidence="1 2">
    <name type="scientific">Labilibaculum antarcticum</name>
    <dbReference type="NCBI Taxonomy" id="1717717"/>
    <lineage>
        <taxon>Bacteria</taxon>
        <taxon>Pseudomonadati</taxon>
        <taxon>Bacteroidota</taxon>
        <taxon>Bacteroidia</taxon>
        <taxon>Marinilabiliales</taxon>
        <taxon>Marinifilaceae</taxon>
        <taxon>Labilibaculum</taxon>
    </lineage>
</organism>
<dbReference type="Pfam" id="PF05962">
    <property type="entry name" value="HutD"/>
    <property type="match status" value="1"/>
</dbReference>
<accession>A0A1Y1CKT1</accession>
<sequence>MNFEISKAADFKTINWSGGTSTQLFIYPPTSDYQRRDFDFRLSTATVEVEESDFTSLPEVSRKIMILDGAIEIIHENRYRKKLRKFDTDSFEGGWKTSSVGKCIDFNLMTRGTASGEILALSIEKNKATTISIDGKADYLILYVFSGEISLTTNQEIHQLQQGNLLVITQFDSLNLKLSGSKDSEVILSEIIL</sequence>
<dbReference type="RefSeq" id="WP_096429447.1">
    <property type="nucleotide sequence ID" value="NZ_AP018042.1"/>
</dbReference>
<evidence type="ECO:0000313" key="1">
    <source>
        <dbReference type="EMBL" id="BAX80602.1"/>
    </source>
</evidence>
<dbReference type="Proteomes" id="UP000218267">
    <property type="component" value="Chromosome"/>
</dbReference>
<dbReference type="InterPro" id="IPR010282">
    <property type="entry name" value="Uncharacterised_HutD/Ves"/>
</dbReference>
<gene>
    <name evidence="1" type="ORF">ALGA_2270</name>
</gene>
<reference evidence="2" key="2">
    <citation type="journal article" date="2020" name="Antonie Van Leeuwenhoek">
        <title>Labilibaculum antarcticum sp. nov., a novel facultative anaerobic, psychrotorelant bacterium isolated from marine sediment of Antarctica.</title>
        <authorList>
            <person name="Watanabe M."/>
            <person name="Kojima H."/>
            <person name="Fukui M."/>
        </authorList>
    </citation>
    <scope>NUCLEOTIDE SEQUENCE [LARGE SCALE GENOMIC DNA]</scope>
    <source>
        <strain evidence="2">SPP2</strain>
    </source>
</reference>
<dbReference type="PANTHER" id="PTHR37943">
    <property type="entry name" value="PROTEIN VES"/>
    <property type="match status" value="1"/>
</dbReference>
<dbReference type="PANTHER" id="PTHR37943:SF1">
    <property type="entry name" value="PROTEIN VES"/>
    <property type="match status" value="1"/>
</dbReference>
<evidence type="ECO:0000313" key="2">
    <source>
        <dbReference type="Proteomes" id="UP000218267"/>
    </source>
</evidence>
<dbReference type="OrthoDB" id="9786443at2"/>
<protein>
    <recommendedName>
        <fullName evidence="3">HutD-family protein</fullName>
    </recommendedName>
</protein>